<feature type="transmembrane region" description="Helical" evidence="7">
    <location>
        <begin position="291"/>
        <end position="309"/>
    </location>
</feature>
<feature type="transmembrane region" description="Helical" evidence="7">
    <location>
        <begin position="228"/>
        <end position="246"/>
    </location>
</feature>
<feature type="domain" description="ABC transmembrane type-1" evidence="8">
    <location>
        <begin position="105"/>
        <end position="308"/>
    </location>
</feature>
<dbReference type="EMBL" id="FUZP01000003">
    <property type="protein sequence ID" value="SKC69437.1"/>
    <property type="molecule type" value="Genomic_DNA"/>
</dbReference>
<dbReference type="OrthoDB" id="2063054at2"/>
<name>A0A1T5L083_9MICO</name>
<evidence type="ECO:0000313" key="10">
    <source>
        <dbReference type="Proteomes" id="UP000190857"/>
    </source>
</evidence>
<dbReference type="InterPro" id="IPR000515">
    <property type="entry name" value="MetI-like"/>
</dbReference>
<evidence type="ECO:0000256" key="5">
    <source>
        <dbReference type="ARBA" id="ARBA00022989"/>
    </source>
</evidence>
<evidence type="ECO:0000256" key="7">
    <source>
        <dbReference type="RuleBase" id="RU363032"/>
    </source>
</evidence>
<feature type="transmembrane region" description="Helical" evidence="7">
    <location>
        <begin position="141"/>
        <end position="161"/>
    </location>
</feature>
<evidence type="ECO:0000313" key="9">
    <source>
        <dbReference type="EMBL" id="SKC69437.1"/>
    </source>
</evidence>
<comment type="similarity">
    <text evidence="7">Belongs to the binding-protein-dependent transport system permease family.</text>
</comment>
<protein>
    <submittedName>
        <fullName evidence="9">Carbohydrate ABC transporter membrane protein 2, CUT1 family</fullName>
    </submittedName>
</protein>
<keyword evidence="6 7" id="KW-0472">Membrane</keyword>
<evidence type="ECO:0000256" key="3">
    <source>
        <dbReference type="ARBA" id="ARBA00022475"/>
    </source>
</evidence>
<dbReference type="SUPFAM" id="SSF161098">
    <property type="entry name" value="MetI-like"/>
    <property type="match status" value="1"/>
</dbReference>
<dbReference type="Proteomes" id="UP000190857">
    <property type="component" value="Unassembled WGS sequence"/>
</dbReference>
<reference evidence="9 10" key="1">
    <citation type="submission" date="2017-02" db="EMBL/GenBank/DDBJ databases">
        <authorList>
            <person name="Peterson S.W."/>
        </authorList>
    </citation>
    <scope>NUCLEOTIDE SEQUENCE [LARGE SCALE GENOMIC DNA]</scope>
    <source>
        <strain evidence="9 10">VKM Ac-2059</strain>
    </source>
</reference>
<proteinExistence type="inferred from homology"/>
<keyword evidence="2 7" id="KW-0813">Transport</keyword>
<dbReference type="STRING" id="123320.SAMN06309945_2806"/>
<keyword evidence="3" id="KW-1003">Cell membrane</keyword>
<keyword evidence="5 7" id="KW-1133">Transmembrane helix</keyword>
<keyword evidence="10" id="KW-1185">Reference proteome</keyword>
<dbReference type="GO" id="GO:0005886">
    <property type="term" value="C:plasma membrane"/>
    <property type="evidence" value="ECO:0007669"/>
    <property type="project" value="UniProtKB-SubCell"/>
</dbReference>
<dbReference type="RefSeq" id="WP_079728806.1">
    <property type="nucleotide sequence ID" value="NZ_FUZP01000003.1"/>
</dbReference>
<feature type="transmembrane region" description="Helical" evidence="7">
    <location>
        <begin position="109"/>
        <end position="129"/>
    </location>
</feature>
<evidence type="ECO:0000256" key="2">
    <source>
        <dbReference type="ARBA" id="ARBA00022448"/>
    </source>
</evidence>
<gene>
    <name evidence="9" type="ORF">SAMN06309945_2806</name>
</gene>
<dbReference type="CDD" id="cd06261">
    <property type="entry name" value="TM_PBP2"/>
    <property type="match status" value="1"/>
</dbReference>
<feature type="transmembrane region" description="Helical" evidence="7">
    <location>
        <begin position="37"/>
        <end position="59"/>
    </location>
</feature>
<dbReference type="Gene3D" id="1.10.3720.10">
    <property type="entry name" value="MetI-like"/>
    <property type="match status" value="1"/>
</dbReference>
<evidence type="ECO:0000256" key="6">
    <source>
        <dbReference type="ARBA" id="ARBA00023136"/>
    </source>
</evidence>
<evidence type="ECO:0000259" key="8">
    <source>
        <dbReference type="PROSITE" id="PS50928"/>
    </source>
</evidence>
<dbReference type="PANTHER" id="PTHR43744:SF12">
    <property type="entry name" value="ABC TRANSPORTER PERMEASE PROTEIN MG189-RELATED"/>
    <property type="match status" value="1"/>
</dbReference>
<dbReference type="AlphaFoldDB" id="A0A1T5L083"/>
<keyword evidence="4 7" id="KW-0812">Transmembrane</keyword>
<comment type="subcellular location">
    <subcellularLocation>
        <location evidence="1 7">Cell membrane</location>
        <topology evidence="1 7">Multi-pass membrane protein</topology>
    </subcellularLocation>
</comment>
<accession>A0A1T5L083</accession>
<dbReference type="PROSITE" id="PS50928">
    <property type="entry name" value="ABC_TM1"/>
    <property type="match status" value="1"/>
</dbReference>
<feature type="transmembrane region" description="Helical" evidence="7">
    <location>
        <begin position="173"/>
        <end position="192"/>
    </location>
</feature>
<dbReference type="Pfam" id="PF00528">
    <property type="entry name" value="BPD_transp_1"/>
    <property type="match status" value="1"/>
</dbReference>
<organism evidence="9 10">
    <name type="scientific">Okibacterium fritillariae</name>
    <dbReference type="NCBI Taxonomy" id="123320"/>
    <lineage>
        <taxon>Bacteria</taxon>
        <taxon>Bacillati</taxon>
        <taxon>Actinomycetota</taxon>
        <taxon>Actinomycetes</taxon>
        <taxon>Micrococcales</taxon>
        <taxon>Microbacteriaceae</taxon>
        <taxon>Okibacterium</taxon>
    </lineage>
</organism>
<dbReference type="PANTHER" id="PTHR43744">
    <property type="entry name" value="ABC TRANSPORTER PERMEASE PROTEIN MG189-RELATED-RELATED"/>
    <property type="match status" value="1"/>
</dbReference>
<evidence type="ECO:0000256" key="1">
    <source>
        <dbReference type="ARBA" id="ARBA00004651"/>
    </source>
</evidence>
<dbReference type="InterPro" id="IPR035906">
    <property type="entry name" value="MetI-like_sf"/>
</dbReference>
<dbReference type="GO" id="GO:0055085">
    <property type="term" value="P:transmembrane transport"/>
    <property type="evidence" value="ECO:0007669"/>
    <property type="project" value="InterPro"/>
</dbReference>
<evidence type="ECO:0000256" key="4">
    <source>
        <dbReference type="ARBA" id="ARBA00022692"/>
    </source>
</evidence>
<sequence length="324" mass="34615">MSLVKAKPQKRAKTAHQEALAGPVGSNQMSVGRVARVATMLFVAAIFIVPIIGFVAMAFRDQDEVAAGEGGILGLGGVSWDNVVYSWSQVNGFGPGEGGLFLQWVGNSLFVAVIGAILAVVAAIPAGYALARLRFRFRRTVLFVTLLAMVMPNTVLVIPLFLEVNAIGASGELWPVAVIMGFFPFGVYLAYIHFMTTMPQELVEAARIDGLSEIGIFFQVATPISKQAVALVTFFAFVANWTNYFLPLALLSSVQGNKTISIGLQELIGASPLFNPTVAAGLNVKLYMPQLALATFLSMIPLLIVFIGAQRFLMRGQTVGAVKG</sequence>